<dbReference type="EMBL" id="RYZH01000019">
    <property type="protein sequence ID" value="RUL87650.1"/>
    <property type="molecule type" value="Genomic_DNA"/>
</dbReference>
<reference evidence="1 2" key="2">
    <citation type="submission" date="2019-01" db="EMBL/GenBank/DDBJ databases">
        <title>Tautonia sociabilis, a novel thermotolerant planctomycete of Isosphaeraceae family, isolated from a 4000 m deep subterranean habitat.</title>
        <authorList>
            <person name="Kovaleva O.L."/>
            <person name="Elcheninov A.G."/>
            <person name="Van Heerden E."/>
            <person name="Toshchakov S.V."/>
            <person name="Novikov A."/>
            <person name="Bonch-Osmolovskaya E.A."/>
            <person name="Kublanov I.V."/>
        </authorList>
    </citation>
    <scope>NUCLEOTIDE SEQUENCE [LARGE SCALE GENOMIC DNA]</scope>
    <source>
        <strain evidence="1 2">GM2012</strain>
    </source>
</reference>
<keyword evidence="2" id="KW-1185">Reference proteome</keyword>
<evidence type="ECO:0000313" key="2">
    <source>
        <dbReference type="Proteomes" id="UP000280296"/>
    </source>
</evidence>
<dbReference type="InterPro" id="IPR011044">
    <property type="entry name" value="Quino_amine_DH_bsu"/>
</dbReference>
<dbReference type="OrthoDB" id="9776369at2"/>
<reference evidence="1 2" key="1">
    <citation type="submission" date="2018-12" db="EMBL/GenBank/DDBJ databases">
        <authorList>
            <person name="Toschakov S.V."/>
        </authorList>
    </citation>
    <scope>NUCLEOTIDE SEQUENCE [LARGE SCALE GENOMIC DNA]</scope>
    <source>
        <strain evidence="1 2">GM2012</strain>
    </source>
</reference>
<comment type="caution">
    <text evidence="1">The sequence shown here is derived from an EMBL/GenBank/DDBJ whole genome shotgun (WGS) entry which is preliminary data.</text>
</comment>
<gene>
    <name evidence="1" type="ORF">TsocGM_11620</name>
</gene>
<organism evidence="1 2">
    <name type="scientific">Tautonia sociabilis</name>
    <dbReference type="NCBI Taxonomy" id="2080755"/>
    <lineage>
        <taxon>Bacteria</taxon>
        <taxon>Pseudomonadati</taxon>
        <taxon>Planctomycetota</taxon>
        <taxon>Planctomycetia</taxon>
        <taxon>Isosphaerales</taxon>
        <taxon>Isosphaeraceae</taxon>
        <taxon>Tautonia</taxon>
    </lineage>
</organism>
<dbReference type="Proteomes" id="UP000280296">
    <property type="component" value="Unassembled WGS sequence"/>
</dbReference>
<sequence>MHILLSFRNVRPPSRAALGLFDPASGRFRMALELPPGGLRCDGLGGLALAGRTLWVASSPFRHLGEAEPSLLALRADDLMPEARYRLGGLAGVSALCWHEATLYVLSSGSGEVVAFRADSGRLVDPDDRFSWRPRIAVEGRADPELTDLAFFRNELYASAVDRLGPDAFLFNVTRDAIAARALQDPQSLAVLGDALGYAAGRFGAVHLLGEDFSPSRSAGLEGDCRGLCLADGSAFASSTTPDGRCLLHRLAPDDLAVERIETLPVEGLEVAALLPVEGAGAWPDPPESLWFETFGEGI</sequence>
<accession>A0A432MK67</accession>
<name>A0A432MK67_9BACT</name>
<dbReference type="RefSeq" id="WP_126725538.1">
    <property type="nucleotide sequence ID" value="NZ_RYZH01000019.1"/>
</dbReference>
<dbReference type="InterPro" id="IPR015943">
    <property type="entry name" value="WD40/YVTN_repeat-like_dom_sf"/>
</dbReference>
<proteinExistence type="predicted"/>
<evidence type="ECO:0008006" key="3">
    <source>
        <dbReference type="Google" id="ProtNLM"/>
    </source>
</evidence>
<dbReference type="Gene3D" id="2.130.10.10">
    <property type="entry name" value="YVTN repeat-like/Quinoprotein amine dehydrogenase"/>
    <property type="match status" value="1"/>
</dbReference>
<protein>
    <recommendedName>
        <fullName evidence="3">DUF3616 domain-containing protein</fullName>
    </recommendedName>
</protein>
<dbReference type="AlphaFoldDB" id="A0A432MK67"/>
<dbReference type="SUPFAM" id="SSF50969">
    <property type="entry name" value="YVTN repeat-like/Quinoprotein amine dehydrogenase"/>
    <property type="match status" value="1"/>
</dbReference>
<evidence type="ECO:0000313" key="1">
    <source>
        <dbReference type="EMBL" id="RUL87650.1"/>
    </source>
</evidence>